<dbReference type="KEGG" id="ntp:CRH09_11230"/>
<keyword evidence="6" id="KW-0645">Protease</keyword>
<organism evidence="6 7">
    <name type="scientific">Nocardia terpenica</name>
    <dbReference type="NCBI Taxonomy" id="455432"/>
    <lineage>
        <taxon>Bacteria</taxon>
        <taxon>Bacillati</taxon>
        <taxon>Actinomycetota</taxon>
        <taxon>Actinomycetes</taxon>
        <taxon>Mycobacteriales</taxon>
        <taxon>Nocardiaceae</taxon>
        <taxon>Nocardia</taxon>
    </lineage>
</organism>
<dbReference type="GO" id="GO:0006508">
    <property type="term" value="P:proteolysis"/>
    <property type="evidence" value="ECO:0007669"/>
    <property type="project" value="UniProtKB-KW"/>
</dbReference>
<dbReference type="PANTHER" id="PTHR43019:SF23">
    <property type="entry name" value="PROTEASE DO-LIKE 5, CHLOROPLASTIC"/>
    <property type="match status" value="1"/>
</dbReference>
<feature type="transmembrane region" description="Helical" evidence="5">
    <location>
        <begin position="6"/>
        <end position="26"/>
    </location>
</feature>
<dbReference type="PANTHER" id="PTHR43019">
    <property type="entry name" value="SERINE ENDOPROTEASE DEGS"/>
    <property type="match status" value="1"/>
</dbReference>
<feature type="transmembrane region" description="Helical" evidence="5">
    <location>
        <begin position="63"/>
        <end position="85"/>
    </location>
</feature>
<dbReference type="InterPro" id="IPR001940">
    <property type="entry name" value="Peptidase_S1C"/>
</dbReference>
<gene>
    <name evidence="6" type="ORF">CRH09_11230</name>
</gene>
<dbReference type="Pfam" id="PF13365">
    <property type="entry name" value="Trypsin_2"/>
    <property type="match status" value="1"/>
</dbReference>
<evidence type="ECO:0000313" key="6">
    <source>
        <dbReference type="EMBL" id="ATL66697.1"/>
    </source>
</evidence>
<dbReference type="Pfam" id="PF02674">
    <property type="entry name" value="Colicin_V"/>
    <property type="match status" value="1"/>
</dbReference>
<evidence type="ECO:0000256" key="2">
    <source>
        <dbReference type="ARBA" id="ARBA00022692"/>
    </source>
</evidence>
<dbReference type="EMBL" id="CP023778">
    <property type="protein sequence ID" value="ATL66697.1"/>
    <property type="molecule type" value="Genomic_DNA"/>
</dbReference>
<dbReference type="InterPro" id="IPR043504">
    <property type="entry name" value="Peptidase_S1_PA_chymotrypsin"/>
</dbReference>
<keyword evidence="2 5" id="KW-0812">Transmembrane</keyword>
<dbReference type="AlphaFoldDB" id="A0A291RH59"/>
<dbReference type="SUPFAM" id="SSF50494">
    <property type="entry name" value="Trypsin-like serine proteases"/>
    <property type="match status" value="1"/>
</dbReference>
<dbReference type="NCBIfam" id="NF033740">
    <property type="entry name" value="MarP_fam_protase"/>
    <property type="match status" value="1"/>
</dbReference>
<reference evidence="6 7" key="1">
    <citation type="submission" date="2017-10" db="EMBL/GenBank/DDBJ databases">
        <title>Comparative genomics between pathogenic Norcardia.</title>
        <authorList>
            <person name="Zeng L."/>
        </authorList>
    </citation>
    <scope>NUCLEOTIDE SEQUENCE [LARGE SCALE GENOMIC DNA]</scope>
    <source>
        <strain evidence="6 7">NC_YFY_NT001</strain>
    </source>
</reference>
<keyword evidence="3 5" id="KW-1133">Transmembrane helix</keyword>
<dbReference type="InterPro" id="IPR003825">
    <property type="entry name" value="Colicin-V_CvpA"/>
</dbReference>
<dbReference type="InterPro" id="IPR009003">
    <property type="entry name" value="Peptidase_S1_PA"/>
</dbReference>
<feature type="transmembrane region" description="Helical" evidence="5">
    <location>
        <begin position="33"/>
        <end position="57"/>
    </location>
</feature>
<proteinExistence type="predicted"/>
<evidence type="ECO:0000256" key="3">
    <source>
        <dbReference type="ARBA" id="ARBA00022989"/>
    </source>
</evidence>
<evidence type="ECO:0000256" key="1">
    <source>
        <dbReference type="ARBA" id="ARBA00004141"/>
    </source>
</evidence>
<protein>
    <submittedName>
        <fullName evidence="6">Acid resistance periplasmic serine protease MarP</fullName>
    </submittedName>
</protein>
<dbReference type="GO" id="GO:0016020">
    <property type="term" value="C:membrane"/>
    <property type="evidence" value="ECO:0007669"/>
    <property type="project" value="UniProtKB-SubCell"/>
</dbReference>
<comment type="subcellular location">
    <subcellularLocation>
        <location evidence="1">Membrane</location>
        <topology evidence="1">Multi-pass membrane protein</topology>
    </subcellularLocation>
</comment>
<keyword evidence="6" id="KW-0378">Hydrolase</keyword>
<dbReference type="PRINTS" id="PR00834">
    <property type="entry name" value="PROTEASES2C"/>
</dbReference>
<dbReference type="Gene3D" id="2.40.10.10">
    <property type="entry name" value="Trypsin-like serine proteases"/>
    <property type="match status" value="2"/>
</dbReference>
<accession>A0A291RH59</accession>
<dbReference type="InterPro" id="IPR047680">
    <property type="entry name" value="MarP-like"/>
</dbReference>
<keyword evidence="4 5" id="KW-0472">Membrane</keyword>
<dbReference type="Proteomes" id="UP000221961">
    <property type="component" value="Chromosome"/>
</dbReference>
<name>A0A291RH59_9NOCA</name>
<dbReference type="GO" id="GO:0004252">
    <property type="term" value="F:serine-type endopeptidase activity"/>
    <property type="evidence" value="ECO:0007669"/>
    <property type="project" value="InterPro"/>
</dbReference>
<dbReference type="GO" id="GO:0009403">
    <property type="term" value="P:toxin biosynthetic process"/>
    <property type="evidence" value="ECO:0007669"/>
    <property type="project" value="InterPro"/>
</dbReference>
<sequence length="399" mass="41207">MWGVSLTLSNWFDLVVLLAMVVAGVLGWRRGAIVAVLGFLGVVGGAFVGTVLAAVLLPHLPAGTVRLTTVLAVIVGVVAIGQAIGDRLGQRLRETVHGPRALRVDAVAGGFGQALAVPLTVWLLAAPLAAPAQSILASTLDHSRVVRTVGDTVPYWLASLPTNLAGPLRDSGLMSADGWSMPGLSTAPPDTALLGSPVPRELQRSVLRIRSIASACGLVETGSGFVFAPERVLTNAHVVAGGTSVSVDTPNGPLKADVVVFDPSNDLAVLHIAGLTAPALTPAPRALDTGAAAFALGYPGGGRYAAAVARIRSRTVGQVPDAYRAAMSDRQLYTISSLIQEGNSGGPLIDTEGRVLGIVFGSDPDDDRIGYAMNLQQAFDRVGTTVQSNQPVPNGYCRR</sequence>
<evidence type="ECO:0000313" key="7">
    <source>
        <dbReference type="Proteomes" id="UP000221961"/>
    </source>
</evidence>
<evidence type="ECO:0000256" key="5">
    <source>
        <dbReference type="SAM" id="Phobius"/>
    </source>
</evidence>
<feature type="transmembrane region" description="Helical" evidence="5">
    <location>
        <begin position="106"/>
        <end position="125"/>
    </location>
</feature>
<evidence type="ECO:0000256" key="4">
    <source>
        <dbReference type="ARBA" id="ARBA00023136"/>
    </source>
</evidence>